<dbReference type="Proteomes" id="UP001500133">
    <property type="component" value="Unassembled WGS sequence"/>
</dbReference>
<dbReference type="CDD" id="cd04586">
    <property type="entry name" value="CBS_pair_BON_assoc"/>
    <property type="match status" value="1"/>
</dbReference>
<gene>
    <name evidence="5" type="ORF">GCM10022228_09470</name>
</gene>
<dbReference type="InterPro" id="IPR046342">
    <property type="entry name" value="CBS_dom_sf"/>
</dbReference>
<dbReference type="RefSeq" id="WP_344702811.1">
    <property type="nucleotide sequence ID" value="NZ_BAAAZT010000030.1"/>
</dbReference>
<reference evidence="6" key="1">
    <citation type="journal article" date="2019" name="Int. J. Syst. Evol. Microbiol.">
        <title>The Global Catalogue of Microorganisms (GCM) 10K type strain sequencing project: providing services to taxonomists for standard genome sequencing and annotation.</title>
        <authorList>
            <consortium name="The Broad Institute Genomics Platform"/>
            <consortium name="The Broad Institute Genome Sequencing Center for Infectious Disease"/>
            <person name="Wu L."/>
            <person name="Ma J."/>
        </authorList>
    </citation>
    <scope>NUCLEOTIDE SEQUENCE [LARGE SCALE GENOMIC DNA]</scope>
    <source>
        <strain evidence="6">JCM 16914</strain>
    </source>
</reference>
<dbReference type="SUPFAM" id="SSF54631">
    <property type="entry name" value="CBS-domain pair"/>
    <property type="match status" value="1"/>
</dbReference>
<dbReference type="InterPro" id="IPR017080">
    <property type="entry name" value="UCP036990_CBS_BON"/>
</dbReference>
<dbReference type="EMBL" id="BAAAZT010000030">
    <property type="protein sequence ID" value="GAA3900936.1"/>
    <property type="molecule type" value="Genomic_DNA"/>
</dbReference>
<comment type="caution">
    <text evidence="5">The sequence shown here is derived from an EMBL/GenBank/DDBJ whole genome shotgun (WGS) entry which is preliminary data.</text>
</comment>
<dbReference type="PANTHER" id="PTHR43080">
    <property type="entry name" value="CBS DOMAIN-CONTAINING PROTEIN CBSX3, MITOCHONDRIAL"/>
    <property type="match status" value="1"/>
</dbReference>
<organism evidence="5 6">
    <name type="scientific">Halomonas cibimaris</name>
    <dbReference type="NCBI Taxonomy" id="657012"/>
    <lineage>
        <taxon>Bacteria</taxon>
        <taxon>Pseudomonadati</taxon>
        <taxon>Pseudomonadota</taxon>
        <taxon>Gammaproteobacteria</taxon>
        <taxon>Oceanospirillales</taxon>
        <taxon>Halomonadaceae</taxon>
        <taxon>Halomonas</taxon>
    </lineage>
</organism>
<dbReference type="InterPro" id="IPR051257">
    <property type="entry name" value="Diverse_CBS-Domain"/>
</dbReference>
<evidence type="ECO:0000256" key="2">
    <source>
        <dbReference type="PROSITE-ProRule" id="PRU00703"/>
    </source>
</evidence>
<accession>A0ABP7LFI6</accession>
<dbReference type="SMART" id="SM00116">
    <property type="entry name" value="CBS"/>
    <property type="match status" value="2"/>
</dbReference>
<dbReference type="PROSITE" id="PS50914">
    <property type="entry name" value="BON"/>
    <property type="match status" value="1"/>
</dbReference>
<dbReference type="Gene3D" id="3.30.1340.30">
    <property type="match status" value="1"/>
</dbReference>
<feature type="domain" description="CBS" evidence="4">
    <location>
        <begin position="93"/>
        <end position="149"/>
    </location>
</feature>
<name>A0ABP7LFI6_9GAMM</name>
<keyword evidence="6" id="KW-1185">Reference proteome</keyword>
<keyword evidence="1 2" id="KW-0129">CBS domain</keyword>
<dbReference type="InterPro" id="IPR007055">
    <property type="entry name" value="BON_dom"/>
</dbReference>
<dbReference type="PIRSF" id="PIRSF036990">
    <property type="entry name" value="UCP036990_CBS_BON"/>
    <property type="match status" value="1"/>
</dbReference>
<protein>
    <submittedName>
        <fullName evidence="5">CBS domain-containing protein</fullName>
    </submittedName>
</protein>
<evidence type="ECO:0000313" key="6">
    <source>
        <dbReference type="Proteomes" id="UP001500133"/>
    </source>
</evidence>
<dbReference type="Gene3D" id="3.10.580.10">
    <property type="entry name" value="CBS-domain"/>
    <property type="match status" value="1"/>
</dbReference>
<proteinExistence type="predicted"/>
<evidence type="ECO:0000259" key="3">
    <source>
        <dbReference type="PROSITE" id="PS50914"/>
    </source>
</evidence>
<feature type="domain" description="BON" evidence="3">
    <location>
        <begin position="153"/>
        <end position="221"/>
    </location>
</feature>
<evidence type="ECO:0000313" key="5">
    <source>
        <dbReference type="EMBL" id="GAA3900936.1"/>
    </source>
</evidence>
<dbReference type="Pfam" id="PF00571">
    <property type="entry name" value="CBS"/>
    <property type="match status" value="2"/>
</dbReference>
<evidence type="ECO:0000256" key="1">
    <source>
        <dbReference type="ARBA" id="ARBA00023122"/>
    </source>
</evidence>
<dbReference type="Pfam" id="PF04972">
    <property type="entry name" value="BON"/>
    <property type="match status" value="1"/>
</dbReference>
<dbReference type="PROSITE" id="PS51371">
    <property type="entry name" value="CBS"/>
    <property type="match status" value="2"/>
</dbReference>
<evidence type="ECO:0000259" key="4">
    <source>
        <dbReference type="PROSITE" id="PS51371"/>
    </source>
</evidence>
<dbReference type="PANTHER" id="PTHR43080:SF26">
    <property type="entry name" value="REGULATORY PROTEIN"/>
    <property type="match status" value="1"/>
</dbReference>
<sequence>MQAADVMTPDVISVHPDGDVSEIATLLLTHGISAVPVVDDNNGVVGVVSEADLMRRIKSETAPSRSWWLNMLGSSNSAADYVKSHGRRAKDVMTPNPVTITEDTPLHRIARLLEKHHIKLVPVVKHGRMTGIVSRSNLLRGFSAHRIQAGGGNDREIRDAILEEIKKSAGMMVYRPNVIVSDGHVQLWGLVKNHTQKQAVKIAAENVAGVKTVENNLGLTPQGMGG</sequence>
<feature type="domain" description="CBS" evidence="4">
    <location>
        <begin position="7"/>
        <end position="64"/>
    </location>
</feature>
<dbReference type="InterPro" id="IPR000644">
    <property type="entry name" value="CBS_dom"/>
</dbReference>